<dbReference type="PANTHER" id="PTHR35585">
    <property type="entry name" value="HHE DOMAIN PROTEIN (AFU_ORTHOLOGUE AFUA_4G00730)"/>
    <property type="match status" value="1"/>
</dbReference>
<organism evidence="2 3">
    <name type="scientific">Nannocystis exedens</name>
    <dbReference type="NCBI Taxonomy" id="54"/>
    <lineage>
        <taxon>Bacteria</taxon>
        <taxon>Pseudomonadati</taxon>
        <taxon>Myxococcota</taxon>
        <taxon>Polyangia</taxon>
        <taxon>Nannocystales</taxon>
        <taxon>Nannocystaceae</taxon>
        <taxon>Nannocystis</taxon>
    </lineage>
</organism>
<dbReference type="EMBL" id="FOMX01000092">
    <property type="protein sequence ID" value="SFF46411.1"/>
    <property type="molecule type" value="Genomic_DNA"/>
</dbReference>
<feature type="domain" description="Hemerythrin-like" evidence="1">
    <location>
        <begin position="4"/>
        <end position="119"/>
    </location>
</feature>
<dbReference type="STRING" id="54.SAMN02745121_09026"/>
<gene>
    <name evidence="2" type="ORF">SAMN02745121_09026</name>
</gene>
<sequence>MASIFEYLLGDHQRIRQTLAQLRAVVPGGDPQEHLHRLLRQYTAHARAEEQVFYSYMIHAKSLQQRALRGIEDHLRLESLLREIERIPRDDPRWNTILVSLCEAIEQHLRDEERNLFSLARSALSDREAAELGARFVVERARLRRDVGALGGPAARAAAAGR</sequence>
<dbReference type="AlphaFoldDB" id="A0A1I2J0Z0"/>
<reference evidence="3" key="1">
    <citation type="submission" date="2016-10" db="EMBL/GenBank/DDBJ databases">
        <authorList>
            <person name="Varghese N."/>
            <person name="Submissions S."/>
        </authorList>
    </citation>
    <scope>NUCLEOTIDE SEQUENCE [LARGE SCALE GENOMIC DNA]</scope>
    <source>
        <strain evidence="3">ATCC 25963</strain>
    </source>
</reference>
<dbReference type="Pfam" id="PF01814">
    <property type="entry name" value="Hemerythrin"/>
    <property type="match status" value="1"/>
</dbReference>
<keyword evidence="3" id="KW-1185">Reference proteome</keyword>
<accession>A0A1I2J0Z0</accession>
<dbReference type="Gene3D" id="1.20.120.520">
    <property type="entry name" value="nmb1532 protein domain like"/>
    <property type="match status" value="1"/>
</dbReference>
<dbReference type="PANTHER" id="PTHR35585:SF1">
    <property type="entry name" value="HHE DOMAIN PROTEIN (AFU_ORTHOLOGUE AFUA_4G00730)"/>
    <property type="match status" value="1"/>
</dbReference>
<dbReference type="InterPro" id="IPR012312">
    <property type="entry name" value="Hemerythrin-like"/>
</dbReference>
<evidence type="ECO:0000313" key="3">
    <source>
        <dbReference type="Proteomes" id="UP000199400"/>
    </source>
</evidence>
<dbReference type="Proteomes" id="UP000199400">
    <property type="component" value="Unassembled WGS sequence"/>
</dbReference>
<evidence type="ECO:0000259" key="1">
    <source>
        <dbReference type="Pfam" id="PF01814"/>
    </source>
</evidence>
<protein>
    <submittedName>
        <fullName evidence="2">Hemerythrin HHE cation binding domain-containing protein</fullName>
    </submittedName>
</protein>
<proteinExistence type="predicted"/>
<evidence type="ECO:0000313" key="2">
    <source>
        <dbReference type="EMBL" id="SFF46411.1"/>
    </source>
</evidence>
<name>A0A1I2J0Z0_9BACT</name>